<evidence type="ECO:0000313" key="1">
    <source>
        <dbReference type="EMBL" id="KAB2340146.1"/>
    </source>
</evidence>
<dbReference type="EMBL" id="WBMT01000031">
    <property type="protein sequence ID" value="KAB2340146.1"/>
    <property type="molecule type" value="Genomic_DNA"/>
</dbReference>
<name>A0A6H9YMX5_9ACTN</name>
<comment type="caution">
    <text evidence="1">The sequence shown here is derived from an EMBL/GenBank/DDBJ whole genome shotgun (WGS) entry which is preliminary data.</text>
</comment>
<dbReference type="SUPFAM" id="SSF51905">
    <property type="entry name" value="FAD/NAD(P)-binding domain"/>
    <property type="match status" value="1"/>
</dbReference>
<evidence type="ECO:0000313" key="2">
    <source>
        <dbReference type="Proteomes" id="UP000468735"/>
    </source>
</evidence>
<accession>A0A6H9YMX5</accession>
<dbReference type="Gene3D" id="3.50.50.60">
    <property type="entry name" value="FAD/NAD(P)-binding domain"/>
    <property type="match status" value="1"/>
</dbReference>
<protein>
    <recommendedName>
        <fullName evidence="3">NAD(P)/FAD-dependent oxidoreductase</fullName>
    </recommendedName>
</protein>
<organism evidence="1 2">
    <name type="scientific">Actinomadura rudentiformis</name>
    <dbReference type="NCBI Taxonomy" id="359158"/>
    <lineage>
        <taxon>Bacteria</taxon>
        <taxon>Bacillati</taxon>
        <taxon>Actinomycetota</taxon>
        <taxon>Actinomycetes</taxon>
        <taxon>Streptosporangiales</taxon>
        <taxon>Thermomonosporaceae</taxon>
        <taxon>Actinomadura</taxon>
    </lineage>
</organism>
<keyword evidence="2" id="KW-1185">Reference proteome</keyword>
<dbReference type="InterPro" id="IPR036188">
    <property type="entry name" value="FAD/NAD-bd_sf"/>
</dbReference>
<gene>
    <name evidence="1" type="ORF">F8566_45600</name>
</gene>
<sequence length="65" mass="6508">MELRASRCVAVDQCGHTSVPGVYAAGDLAHVADLPMPMQSVLAAAAAGQAADATVVRDMAIPATS</sequence>
<evidence type="ECO:0008006" key="3">
    <source>
        <dbReference type="Google" id="ProtNLM"/>
    </source>
</evidence>
<dbReference type="AlphaFoldDB" id="A0A6H9YMX5"/>
<dbReference type="OrthoDB" id="9786503at2"/>
<dbReference type="RefSeq" id="WP_151569972.1">
    <property type="nucleotide sequence ID" value="NZ_WBMT01000031.1"/>
</dbReference>
<proteinExistence type="predicted"/>
<reference evidence="1 2" key="1">
    <citation type="submission" date="2019-09" db="EMBL/GenBank/DDBJ databases">
        <title>Actinomadura physcomitrii sp. nov., a novel actinomycete isolated from moss [Physcomitrium sphaericum (Ludw) Fuernr].</title>
        <authorList>
            <person name="Zhuang X."/>
            <person name="Liu C."/>
        </authorList>
    </citation>
    <scope>NUCLEOTIDE SEQUENCE [LARGE SCALE GENOMIC DNA]</scope>
    <source>
        <strain evidence="1 2">HMC1</strain>
    </source>
</reference>
<dbReference type="Proteomes" id="UP000468735">
    <property type="component" value="Unassembled WGS sequence"/>
</dbReference>